<comment type="caution">
    <text evidence="2">The sequence shown here is derived from an EMBL/GenBank/DDBJ whole genome shotgun (WGS) entry which is preliminary data.</text>
</comment>
<evidence type="ECO:0000313" key="3">
    <source>
        <dbReference type="Proteomes" id="UP000266841"/>
    </source>
</evidence>
<feature type="non-terminal residue" evidence="2">
    <location>
        <position position="75"/>
    </location>
</feature>
<feature type="compositionally biased region" description="Low complexity" evidence="1">
    <location>
        <begin position="49"/>
        <end position="68"/>
    </location>
</feature>
<protein>
    <submittedName>
        <fullName evidence="2">Uncharacterized protein</fullName>
    </submittedName>
</protein>
<evidence type="ECO:0000313" key="2">
    <source>
        <dbReference type="EMBL" id="EJK70661.1"/>
    </source>
</evidence>
<gene>
    <name evidence="2" type="ORF">THAOC_07959</name>
</gene>
<proteinExistence type="predicted"/>
<reference evidence="2 3" key="1">
    <citation type="journal article" date="2012" name="Genome Biol.">
        <title>Genome and low-iron response of an oceanic diatom adapted to chronic iron limitation.</title>
        <authorList>
            <person name="Lommer M."/>
            <person name="Specht M."/>
            <person name="Roy A.S."/>
            <person name="Kraemer L."/>
            <person name="Andreson R."/>
            <person name="Gutowska M.A."/>
            <person name="Wolf J."/>
            <person name="Bergner S.V."/>
            <person name="Schilhabel M.B."/>
            <person name="Klostermeier U.C."/>
            <person name="Beiko R.G."/>
            <person name="Rosenstiel P."/>
            <person name="Hippler M."/>
            <person name="Laroche J."/>
        </authorList>
    </citation>
    <scope>NUCLEOTIDE SEQUENCE [LARGE SCALE GENOMIC DNA]</scope>
    <source>
        <strain evidence="2 3">CCMP1005</strain>
    </source>
</reference>
<organism evidence="2 3">
    <name type="scientific">Thalassiosira oceanica</name>
    <name type="common">Marine diatom</name>
    <dbReference type="NCBI Taxonomy" id="159749"/>
    <lineage>
        <taxon>Eukaryota</taxon>
        <taxon>Sar</taxon>
        <taxon>Stramenopiles</taxon>
        <taxon>Ochrophyta</taxon>
        <taxon>Bacillariophyta</taxon>
        <taxon>Coscinodiscophyceae</taxon>
        <taxon>Thalassiosirophycidae</taxon>
        <taxon>Thalassiosirales</taxon>
        <taxon>Thalassiosiraceae</taxon>
        <taxon>Thalassiosira</taxon>
    </lineage>
</organism>
<dbReference type="EMBL" id="AGNL01008223">
    <property type="protein sequence ID" value="EJK70661.1"/>
    <property type="molecule type" value="Genomic_DNA"/>
</dbReference>
<feature type="compositionally biased region" description="Polar residues" evidence="1">
    <location>
        <begin position="21"/>
        <end position="30"/>
    </location>
</feature>
<sequence>MTNDDRKESSTLSQTESLSTVGTATMSPRNYGSVGPSEEEEEDGPPKASPSSPATSPASERSTAAAGARGHGRGR</sequence>
<dbReference type="AlphaFoldDB" id="K0TB51"/>
<feature type="region of interest" description="Disordered" evidence="1">
    <location>
        <begin position="1"/>
        <end position="75"/>
    </location>
</feature>
<dbReference type="Proteomes" id="UP000266841">
    <property type="component" value="Unassembled WGS sequence"/>
</dbReference>
<keyword evidence="3" id="KW-1185">Reference proteome</keyword>
<accession>K0TB51</accession>
<evidence type="ECO:0000256" key="1">
    <source>
        <dbReference type="SAM" id="MobiDB-lite"/>
    </source>
</evidence>
<name>K0TB51_THAOC</name>
<feature type="compositionally biased region" description="Low complexity" evidence="1">
    <location>
        <begin position="10"/>
        <end position="20"/>
    </location>
</feature>